<dbReference type="EMBL" id="CP017715">
    <property type="protein sequence ID" value="AOY87482.1"/>
    <property type="molecule type" value="Genomic_DNA"/>
</dbReference>
<sequence length="274" mass="30698">MRSTTDLTLDHPAIAVDALAEASGLPKQRIKDAMNKGACWWTHKGKQVRLRKAKREVRAGTRLQLFYDDVVLARSPEPAELLDDRGRYSVWFKPHGMLAQGSQWGDHCSLLRYAEVERGRECFLIHRLDADAAGLMLIAHDSKAAGALSQCFSGRTMTKTYRARVTGSLDASDRLIDAQIDGKSAKSRVSTLRIDKESQTTLVTVNIETGRKHQIRKHMAELGHPIVGDRLYGHPAPVPLQLLAYALEFDCPLSRRRMTFELPERLDDLTGEQA</sequence>
<keyword evidence="3" id="KW-1185">Reference proteome</keyword>
<dbReference type="GO" id="GO:0140098">
    <property type="term" value="F:catalytic activity, acting on RNA"/>
    <property type="evidence" value="ECO:0007669"/>
    <property type="project" value="UniProtKB-ARBA"/>
</dbReference>
<dbReference type="InterPro" id="IPR006145">
    <property type="entry name" value="PsdUridine_synth_RsuA/RluA"/>
</dbReference>
<gene>
    <name evidence="2" type="ORF">BKP64_04410</name>
</gene>
<dbReference type="Gene3D" id="3.30.2350.10">
    <property type="entry name" value="Pseudouridine synthase"/>
    <property type="match status" value="1"/>
</dbReference>
<dbReference type="KEGG" id="msq:BKP64_04410"/>
<dbReference type="Proteomes" id="UP000177445">
    <property type="component" value="Chromosome"/>
</dbReference>
<reference evidence="2 3" key="1">
    <citation type="submission" date="2016-10" db="EMBL/GenBank/DDBJ databases">
        <title>Marinobacter salinus sp. nov., a moderately halophilic bacterium isolated from a tidal flat environment.</title>
        <authorList>
            <person name="Park S.-J."/>
        </authorList>
    </citation>
    <scope>NUCLEOTIDE SEQUENCE [LARGE SCALE GENOMIC DNA]</scope>
    <source>
        <strain evidence="2 3">Hb8</strain>
    </source>
</reference>
<dbReference type="InterPro" id="IPR050188">
    <property type="entry name" value="RluA_PseudoU_synthase"/>
</dbReference>
<dbReference type="GO" id="GO:0009982">
    <property type="term" value="F:pseudouridine synthase activity"/>
    <property type="evidence" value="ECO:0007669"/>
    <property type="project" value="InterPro"/>
</dbReference>
<evidence type="ECO:0000313" key="2">
    <source>
        <dbReference type="EMBL" id="AOY87482.1"/>
    </source>
</evidence>
<dbReference type="InterPro" id="IPR020103">
    <property type="entry name" value="PsdUridine_synth_cat_dom_sf"/>
</dbReference>
<dbReference type="GO" id="GO:0006396">
    <property type="term" value="P:RNA processing"/>
    <property type="evidence" value="ECO:0007669"/>
    <property type="project" value="UniProtKB-ARBA"/>
</dbReference>
<dbReference type="GO" id="GO:0003723">
    <property type="term" value="F:RNA binding"/>
    <property type="evidence" value="ECO:0007669"/>
    <property type="project" value="InterPro"/>
</dbReference>
<dbReference type="SUPFAM" id="SSF55120">
    <property type="entry name" value="Pseudouridine synthase"/>
    <property type="match status" value="1"/>
</dbReference>
<dbReference type="Pfam" id="PF00849">
    <property type="entry name" value="PseudoU_synth_2"/>
    <property type="match status" value="1"/>
</dbReference>
<feature type="domain" description="Pseudouridine synthase RsuA/RluA-like" evidence="1">
    <location>
        <begin position="88"/>
        <end position="220"/>
    </location>
</feature>
<proteinExistence type="predicted"/>
<dbReference type="AlphaFoldDB" id="A0A1D9GIL1"/>
<evidence type="ECO:0000313" key="3">
    <source>
        <dbReference type="Proteomes" id="UP000177445"/>
    </source>
</evidence>
<organism evidence="2 3">
    <name type="scientific">Marinobacter salinus</name>
    <dbReference type="NCBI Taxonomy" id="1874317"/>
    <lineage>
        <taxon>Bacteria</taxon>
        <taxon>Pseudomonadati</taxon>
        <taxon>Pseudomonadota</taxon>
        <taxon>Gammaproteobacteria</taxon>
        <taxon>Pseudomonadales</taxon>
        <taxon>Marinobacteraceae</taxon>
        <taxon>Marinobacter</taxon>
    </lineage>
</organism>
<dbReference type="RefSeq" id="WP_070966520.1">
    <property type="nucleotide sequence ID" value="NZ_CP017715.1"/>
</dbReference>
<name>A0A1D9GIL1_9GAMM</name>
<dbReference type="PANTHER" id="PTHR21600">
    <property type="entry name" value="MITOCHONDRIAL RNA PSEUDOURIDINE SYNTHASE"/>
    <property type="match status" value="1"/>
</dbReference>
<evidence type="ECO:0000259" key="1">
    <source>
        <dbReference type="Pfam" id="PF00849"/>
    </source>
</evidence>
<protein>
    <submittedName>
        <fullName evidence="2">RNA pseudouridine synthase</fullName>
    </submittedName>
</protein>
<accession>A0A1D9GIL1</accession>
<dbReference type="CDD" id="cd02869">
    <property type="entry name" value="PseudoU_synth_RluA_like"/>
    <property type="match status" value="1"/>
</dbReference>
<dbReference type="GO" id="GO:0001522">
    <property type="term" value="P:pseudouridine synthesis"/>
    <property type="evidence" value="ECO:0007669"/>
    <property type="project" value="InterPro"/>
</dbReference>
<dbReference type="STRING" id="1874317.BKP64_04410"/>
<dbReference type="OrthoDB" id="9785808at2"/>